<evidence type="ECO:0000256" key="12">
    <source>
        <dbReference type="ARBA" id="ARBA00022840"/>
    </source>
</evidence>
<keyword evidence="11 15" id="KW-0378">Hydrolase</keyword>
<dbReference type="NCBIfam" id="NF000768">
    <property type="entry name" value="PRK00051.1"/>
    <property type="match status" value="1"/>
</dbReference>
<name>A0A650EJY1_9HELI</name>
<dbReference type="FunFam" id="3.10.20.810:FF:000001">
    <property type="entry name" value="Histidine biosynthesis bifunctional protein HisIE"/>
    <property type="match status" value="1"/>
</dbReference>
<evidence type="ECO:0000256" key="6">
    <source>
        <dbReference type="ARBA" id="ARBA00007731"/>
    </source>
</evidence>
<evidence type="ECO:0000256" key="9">
    <source>
        <dbReference type="ARBA" id="ARBA00022605"/>
    </source>
</evidence>
<comment type="subcellular location">
    <subcellularLocation>
        <location evidence="3 15">Cytoplasm</location>
    </subcellularLocation>
</comment>
<evidence type="ECO:0000256" key="4">
    <source>
        <dbReference type="ARBA" id="ARBA00005169"/>
    </source>
</evidence>
<evidence type="ECO:0000259" key="16">
    <source>
        <dbReference type="Pfam" id="PF01502"/>
    </source>
</evidence>
<dbReference type="HAMAP" id="MF_01021">
    <property type="entry name" value="HisI"/>
    <property type="match status" value="1"/>
</dbReference>
<dbReference type="InterPro" id="IPR038019">
    <property type="entry name" value="PRib_AMP_CycHydrolase_sf"/>
</dbReference>
<comment type="similarity">
    <text evidence="7 15">In the N-terminal section; belongs to the PRA-CH family.</text>
</comment>
<dbReference type="EMBL" id="MN577567">
    <property type="protein sequence ID" value="QGT50060.1"/>
    <property type="molecule type" value="Genomic_DNA"/>
</dbReference>
<accession>A0A650EJY1</accession>
<dbReference type="SUPFAM" id="SSF141734">
    <property type="entry name" value="HisI-like"/>
    <property type="match status" value="1"/>
</dbReference>
<feature type="domain" description="Phosphoribosyl-AMP cyclohydrolase" evidence="16">
    <location>
        <begin position="30"/>
        <end position="103"/>
    </location>
</feature>
<evidence type="ECO:0000256" key="11">
    <source>
        <dbReference type="ARBA" id="ARBA00022801"/>
    </source>
</evidence>
<dbReference type="NCBIfam" id="TIGR03188">
    <property type="entry name" value="histidine_hisI"/>
    <property type="match status" value="1"/>
</dbReference>
<dbReference type="InterPro" id="IPR008179">
    <property type="entry name" value="HisE"/>
</dbReference>
<evidence type="ECO:0000256" key="13">
    <source>
        <dbReference type="ARBA" id="ARBA00023102"/>
    </source>
</evidence>
<dbReference type="Pfam" id="PF01503">
    <property type="entry name" value="PRA-PH"/>
    <property type="match status" value="1"/>
</dbReference>
<evidence type="ECO:0000256" key="7">
    <source>
        <dbReference type="ARBA" id="ARBA00008299"/>
    </source>
</evidence>
<dbReference type="InterPro" id="IPR026660">
    <property type="entry name" value="PRA-CH"/>
</dbReference>
<dbReference type="Gene3D" id="3.10.20.810">
    <property type="entry name" value="Phosphoribosyl-AMP cyclohydrolase"/>
    <property type="match status" value="1"/>
</dbReference>
<keyword evidence="9 15" id="KW-0028">Amino-acid biosynthesis</keyword>
<comment type="catalytic activity">
    <reaction evidence="1 15">
        <text>1-(5-phospho-beta-D-ribosyl)-5'-AMP + H2O = 1-(5-phospho-beta-D-ribosyl)-5-[(5-phospho-beta-D-ribosylamino)methylideneamino]imidazole-4-carboxamide</text>
        <dbReference type="Rhea" id="RHEA:20049"/>
        <dbReference type="ChEBI" id="CHEBI:15377"/>
        <dbReference type="ChEBI" id="CHEBI:58435"/>
        <dbReference type="ChEBI" id="CHEBI:59457"/>
        <dbReference type="EC" id="3.5.4.19"/>
    </reaction>
</comment>
<dbReference type="GO" id="GO:0004635">
    <property type="term" value="F:phosphoribosyl-AMP cyclohydrolase activity"/>
    <property type="evidence" value="ECO:0007669"/>
    <property type="project" value="UniProtKB-UniRule"/>
</dbReference>
<dbReference type="Pfam" id="PF01502">
    <property type="entry name" value="PRA-CH"/>
    <property type="match status" value="1"/>
</dbReference>
<dbReference type="GO" id="GO:0005737">
    <property type="term" value="C:cytoplasm"/>
    <property type="evidence" value="ECO:0007669"/>
    <property type="project" value="UniProtKB-SubCell"/>
</dbReference>
<keyword evidence="10 15" id="KW-0547">Nucleotide-binding</keyword>
<dbReference type="CDD" id="cd11534">
    <property type="entry name" value="NTP-PPase_HisIE_like"/>
    <property type="match status" value="1"/>
</dbReference>
<evidence type="ECO:0000313" key="17">
    <source>
        <dbReference type="EMBL" id="QGT50060.1"/>
    </source>
</evidence>
<dbReference type="GO" id="GO:0005524">
    <property type="term" value="F:ATP binding"/>
    <property type="evidence" value="ECO:0007669"/>
    <property type="project" value="UniProtKB-KW"/>
</dbReference>
<feature type="region of interest" description="Phosphoribosyl-AMP cyclohydrolase" evidence="15">
    <location>
        <begin position="1"/>
        <end position="128"/>
    </location>
</feature>
<dbReference type="PANTHER" id="PTHR42945:SF1">
    <property type="entry name" value="HISTIDINE BIOSYNTHESIS BIFUNCTIONAL PROTEIN HIS7"/>
    <property type="match status" value="1"/>
</dbReference>
<evidence type="ECO:0000256" key="15">
    <source>
        <dbReference type="HAMAP-Rule" id="MF_01019"/>
    </source>
</evidence>
<dbReference type="SUPFAM" id="SSF101386">
    <property type="entry name" value="all-alpha NTP pyrophosphatases"/>
    <property type="match status" value="1"/>
</dbReference>
<sequence length="230" mass="26253">MQSVLDQIDWEKCSLIPTIAQDAKTQDVLMLAYSSRQSLQETLQSNIAHYFSRSKNRIWKKGEQSGHIQKIISIKLDCDNDSLLFLVKQEGVACHTGAYSCFYRSLSSHHITQDEKIPTKDMSNTYDVLDQLYHSLCEKHYASPEVSYTASLFAKGDNTIAKKIIEEAGEFCFALKDHDEKEIIYECADLLYHTLVALAFKHISIERVYQELKSRMGQSGLAEKASRTKK</sequence>
<dbReference type="EC" id="3.5.4.19" evidence="15"/>
<evidence type="ECO:0000256" key="10">
    <source>
        <dbReference type="ARBA" id="ARBA00022741"/>
    </source>
</evidence>
<protein>
    <recommendedName>
        <fullName evidence="15">Histidine biosynthesis bifunctional protein HisIE</fullName>
    </recommendedName>
    <domain>
        <recommendedName>
            <fullName evidence="15">Phosphoribosyl-AMP cyclohydrolase</fullName>
            <shortName evidence="15">PRA-CH</shortName>
            <ecNumber evidence="15">3.5.4.19</ecNumber>
        </recommendedName>
    </domain>
    <domain>
        <recommendedName>
            <fullName evidence="15">Phosphoribosyl-ATP pyrophosphatase</fullName>
            <shortName evidence="15">PRA-PH</shortName>
            <ecNumber evidence="15">3.6.1.31</ecNumber>
        </recommendedName>
    </domain>
</protein>
<dbReference type="PANTHER" id="PTHR42945">
    <property type="entry name" value="HISTIDINE BIOSYNTHESIS BIFUNCTIONAL PROTEIN"/>
    <property type="match status" value="1"/>
</dbReference>
<dbReference type="InterPro" id="IPR002496">
    <property type="entry name" value="PRib_AMP_CycHydrolase_dom"/>
</dbReference>
<comment type="pathway">
    <text evidence="5 15">Amino-acid biosynthesis; L-histidine biosynthesis; L-histidine from 5-phospho-alpha-D-ribose 1-diphosphate: step 2/9.</text>
</comment>
<dbReference type="HAMAP" id="MF_01019">
    <property type="entry name" value="HisIE"/>
    <property type="match status" value="1"/>
</dbReference>
<evidence type="ECO:0000256" key="8">
    <source>
        <dbReference type="ARBA" id="ARBA00022490"/>
    </source>
</evidence>
<keyword evidence="12 15" id="KW-0067">ATP-binding</keyword>
<proteinExistence type="inferred from homology"/>
<dbReference type="GO" id="GO:0000105">
    <property type="term" value="P:L-histidine biosynthetic process"/>
    <property type="evidence" value="ECO:0007669"/>
    <property type="project" value="UniProtKB-UniRule"/>
</dbReference>
<keyword evidence="8 15" id="KW-0963">Cytoplasm</keyword>
<organism evidence="17">
    <name type="scientific">uncultured Helicobacter sp</name>
    <dbReference type="NCBI Taxonomy" id="175537"/>
    <lineage>
        <taxon>Bacteria</taxon>
        <taxon>Pseudomonadati</taxon>
        <taxon>Campylobacterota</taxon>
        <taxon>Epsilonproteobacteria</taxon>
        <taxon>Campylobacterales</taxon>
        <taxon>Helicobacteraceae</taxon>
        <taxon>Helicobacter</taxon>
        <taxon>environmental samples</taxon>
    </lineage>
</organism>
<dbReference type="AlphaFoldDB" id="A0A650EJY1"/>
<gene>
    <name evidence="15 17" type="primary">hisI</name>
    <name evidence="15" type="synonym">hisIE</name>
    <name evidence="17" type="ORF">Helico4rc_1800</name>
</gene>
<keyword evidence="13 15" id="KW-0368">Histidine biosynthesis</keyword>
<evidence type="ECO:0000256" key="14">
    <source>
        <dbReference type="ARBA" id="ARBA00023268"/>
    </source>
</evidence>
<evidence type="ECO:0000256" key="2">
    <source>
        <dbReference type="ARBA" id="ARBA00001460"/>
    </source>
</evidence>
<reference evidence="17" key="1">
    <citation type="journal article" date="2020" name="J. ISSAAS">
        <title>Lactobacilli and other gastrointestinal microbiota of Peromyscus leucopus, reservoir host for agents of Lyme disease and other zoonoses in North America.</title>
        <authorList>
            <person name="Milovic A."/>
            <person name="Bassam K."/>
            <person name="Shao H."/>
            <person name="Chatzistamou I."/>
            <person name="Tufts D.M."/>
            <person name="Diuk-Wasser M."/>
            <person name="Barbour A.G."/>
        </authorList>
    </citation>
    <scope>NUCLEOTIDE SEQUENCE</scope>
    <source>
        <strain evidence="17">LL4</strain>
    </source>
</reference>
<feature type="region of interest" description="Phosphoribosyl-ATP pyrophosphohydrolase" evidence="15">
    <location>
        <begin position="129"/>
        <end position="230"/>
    </location>
</feature>
<dbReference type="Gene3D" id="1.10.287.1080">
    <property type="entry name" value="MazG-like"/>
    <property type="match status" value="1"/>
</dbReference>
<dbReference type="GO" id="GO:0004636">
    <property type="term" value="F:phosphoribosyl-ATP diphosphatase activity"/>
    <property type="evidence" value="ECO:0007669"/>
    <property type="project" value="UniProtKB-UniRule"/>
</dbReference>
<dbReference type="NCBIfam" id="NF002747">
    <property type="entry name" value="PRK02759.1"/>
    <property type="match status" value="1"/>
</dbReference>
<dbReference type="InterPro" id="IPR021130">
    <property type="entry name" value="PRib-ATP_PPHydrolase-like"/>
</dbReference>
<dbReference type="NCBIfam" id="NF001611">
    <property type="entry name" value="PRK00400.1-3"/>
    <property type="match status" value="1"/>
</dbReference>
<dbReference type="EC" id="3.6.1.31" evidence="15"/>
<dbReference type="UniPathway" id="UPA00031">
    <property type="reaction ID" value="UER00007"/>
</dbReference>
<dbReference type="InterPro" id="IPR023019">
    <property type="entry name" value="His_synth_HisIE"/>
</dbReference>
<keyword evidence="14 15" id="KW-0511">Multifunctional enzyme</keyword>
<comment type="catalytic activity">
    <reaction evidence="2 15">
        <text>1-(5-phospho-beta-D-ribosyl)-ATP + H2O = 1-(5-phospho-beta-D-ribosyl)-5'-AMP + diphosphate + H(+)</text>
        <dbReference type="Rhea" id="RHEA:22828"/>
        <dbReference type="ChEBI" id="CHEBI:15377"/>
        <dbReference type="ChEBI" id="CHEBI:15378"/>
        <dbReference type="ChEBI" id="CHEBI:33019"/>
        <dbReference type="ChEBI" id="CHEBI:59457"/>
        <dbReference type="ChEBI" id="CHEBI:73183"/>
        <dbReference type="EC" id="3.6.1.31"/>
    </reaction>
</comment>
<evidence type="ECO:0000256" key="1">
    <source>
        <dbReference type="ARBA" id="ARBA00000024"/>
    </source>
</evidence>
<comment type="similarity">
    <text evidence="6 15">In the C-terminal section; belongs to the PRA-PH family.</text>
</comment>
<comment type="pathway">
    <text evidence="4 15">Amino-acid biosynthesis; L-histidine biosynthesis; L-histidine from 5-phospho-alpha-D-ribose 1-diphosphate: step 3/9.</text>
</comment>
<evidence type="ECO:0000256" key="5">
    <source>
        <dbReference type="ARBA" id="ARBA00005204"/>
    </source>
</evidence>
<dbReference type="HAMAP" id="MF_01020">
    <property type="entry name" value="HisE"/>
    <property type="match status" value="1"/>
</dbReference>
<evidence type="ECO:0000256" key="3">
    <source>
        <dbReference type="ARBA" id="ARBA00004496"/>
    </source>
</evidence>